<sequence>MGEGKVQRRVAGGFRVTKSAVKQSPTPKKVVQTTLAATTQVDHAQCTSSNLSGNHLQGPTQARLEPSLPCHPPCNWWTVSSRIIVPSSTLPGQGNDMKVQQQMQGPALTTTISQTRKTNTPSIKDQQHDLEQETVISTSTALRDSCEAAVEVNNALSLDNTEDFSSLLGDTDSGETIIAAPHDISHSDTPVAAVVEDATEEFDNGIDELLTAIDFDSFSGNDLPASSQYHCSDTELLRQEQSMPDSDYDVFDEGLNDEDLLMVIPELTNYSSSSSTVDTNIAPQFLVPYVSPVLQNPRPRDQLVNLMEPVDRAPIVRPPFPLLVRDRSPVIGLSPDMLLRTCFRVGEAINAGCSAVRNGKNVILELYAKVRSSHRDNSKQNFVFCDIYHNKPPYINAAYDVAIWKSVELFNYDSGRLLQEGRICRCIGRMKRTGNVWEMTVMNIWEATWEDISWTEGIVNS</sequence>
<dbReference type="OrthoDB" id="5397183at2759"/>
<organism evidence="1 2">
    <name type="scientific">Lojkania enalia</name>
    <dbReference type="NCBI Taxonomy" id="147567"/>
    <lineage>
        <taxon>Eukaryota</taxon>
        <taxon>Fungi</taxon>
        <taxon>Dikarya</taxon>
        <taxon>Ascomycota</taxon>
        <taxon>Pezizomycotina</taxon>
        <taxon>Dothideomycetes</taxon>
        <taxon>Pleosporomycetidae</taxon>
        <taxon>Pleosporales</taxon>
        <taxon>Pleosporales incertae sedis</taxon>
        <taxon>Lojkania</taxon>
    </lineage>
</organism>
<dbReference type="AlphaFoldDB" id="A0A9P4JXA2"/>
<comment type="caution">
    <text evidence="1">The sequence shown here is derived from an EMBL/GenBank/DDBJ whole genome shotgun (WGS) entry which is preliminary data.</text>
</comment>
<dbReference type="Proteomes" id="UP000800093">
    <property type="component" value="Unassembled WGS sequence"/>
</dbReference>
<proteinExistence type="predicted"/>
<keyword evidence="2" id="KW-1185">Reference proteome</keyword>
<accession>A0A9P4JXA2</accession>
<evidence type="ECO:0000313" key="1">
    <source>
        <dbReference type="EMBL" id="KAF2258126.1"/>
    </source>
</evidence>
<reference evidence="2" key="1">
    <citation type="journal article" date="2020" name="Stud. Mycol.">
        <title>101 Dothideomycetes genomes: A test case for predicting lifestyles and emergence of pathogens.</title>
        <authorList>
            <person name="Haridas S."/>
            <person name="Albert R."/>
            <person name="Binder M."/>
            <person name="Bloem J."/>
            <person name="LaButti K."/>
            <person name="Salamov A."/>
            <person name="Andreopoulos B."/>
            <person name="Baker S."/>
            <person name="Barry K."/>
            <person name="Bills G."/>
            <person name="Bluhm B."/>
            <person name="Cannon C."/>
            <person name="Castanera R."/>
            <person name="Culley D."/>
            <person name="Daum C."/>
            <person name="Ezra D."/>
            <person name="Gonzalez J."/>
            <person name="Henrissat B."/>
            <person name="Kuo A."/>
            <person name="Liang C."/>
            <person name="Lipzen A."/>
            <person name="Lutzoni F."/>
            <person name="Magnuson J."/>
            <person name="Mondo S."/>
            <person name="Nolan M."/>
            <person name="Ohm R."/>
            <person name="Pangilinan J."/>
            <person name="Park H.-J."/>
            <person name="Ramirez L."/>
            <person name="Alfaro M."/>
            <person name="Sun H."/>
            <person name="Tritt A."/>
            <person name="Yoshinaga Y."/>
            <person name="Zwiers L.-H."/>
            <person name="Turgeon B."/>
            <person name="Goodwin S."/>
            <person name="Spatafora J."/>
            <person name="Crous P."/>
            <person name="Grigoriev I."/>
        </authorList>
    </citation>
    <scope>NUCLEOTIDE SEQUENCE [LARGE SCALE GENOMIC DNA]</scope>
    <source>
        <strain evidence="2">CBS 304.66</strain>
    </source>
</reference>
<evidence type="ECO:0000313" key="2">
    <source>
        <dbReference type="Proteomes" id="UP000800093"/>
    </source>
</evidence>
<protein>
    <submittedName>
        <fullName evidence="1">Uncharacterized protein</fullName>
    </submittedName>
</protein>
<name>A0A9P4JXA2_9PLEO</name>
<gene>
    <name evidence="1" type="ORF">CC78DRAFT_538024</name>
</gene>
<dbReference type="EMBL" id="ML986781">
    <property type="protein sequence ID" value="KAF2258126.1"/>
    <property type="molecule type" value="Genomic_DNA"/>
</dbReference>